<dbReference type="GO" id="GO:0031588">
    <property type="term" value="C:nucleotide-activated protein kinase complex"/>
    <property type="evidence" value="ECO:0007669"/>
    <property type="project" value="TreeGrafter"/>
</dbReference>
<proteinExistence type="inferred from homology"/>
<feature type="domain" description="AMP-activated protein kinase glycogen-binding" evidence="3">
    <location>
        <begin position="4"/>
        <end position="71"/>
    </location>
</feature>
<dbReference type="InterPro" id="IPR013783">
    <property type="entry name" value="Ig-like_fold"/>
</dbReference>
<dbReference type="Pfam" id="PF16561">
    <property type="entry name" value="AMPK1_CBM"/>
    <property type="match status" value="1"/>
</dbReference>
<evidence type="ECO:0000313" key="5">
    <source>
        <dbReference type="Proteomes" id="UP000027265"/>
    </source>
</evidence>
<name>A0A067QD37_9AGAM</name>
<keyword evidence="5" id="KW-1185">Reference proteome</keyword>
<dbReference type="OrthoDB" id="5873279at2759"/>
<dbReference type="CDD" id="cd02859">
    <property type="entry name" value="E_set_AMPKbeta_like_N"/>
    <property type="match status" value="1"/>
</dbReference>
<dbReference type="InterPro" id="IPR014756">
    <property type="entry name" value="Ig_E-set"/>
</dbReference>
<evidence type="ECO:0000313" key="4">
    <source>
        <dbReference type="EMBL" id="KDQ64953.1"/>
    </source>
</evidence>
<dbReference type="GO" id="GO:0005634">
    <property type="term" value="C:nucleus"/>
    <property type="evidence" value="ECO:0007669"/>
    <property type="project" value="TreeGrafter"/>
</dbReference>
<organism evidence="4 5">
    <name type="scientific">Jaapia argillacea MUCL 33604</name>
    <dbReference type="NCBI Taxonomy" id="933084"/>
    <lineage>
        <taxon>Eukaryota</taxon>
        <taxon>Fungi</taxon>
        <taxon>Dikarya</taxon>
        <taxon>Basidiomycota</taxon>
        <taxon>Agaricomycotina</taxon>
        <taxon>Agaricomycetes</taxon>
        <taxon>Agaricomycetidae</taxon>
        <taxon>Jaapiales</taxon>
        <taxon>Jaapiaceae</taxon>
        <taxon>Jaapia</taxon>
    </lineage>
</organism>
<dbReference type="InParanoid" id="A0A067QD37"/>
<dbReference type="PANTHER" id="PTHR10343:SF81">
    <property type="entry name" value="CRUCIFORM DNA-RECOGNIZING PROTEIN 1-RELATED"/>
    <property type="match status" value="1"/>
</dbReference>
<accession>A0A067QD37</accession>
<feature type="non-terminal residue" evidence="4">
    <location>
        <position position="78"/>
    </location>
</feature>
<dbReference type="GO" id="GO:0007165">
    <property type="term" value="P:signal transduction"/>
    <property type="evidence" value="ECO:0007669"/>
    <property type="project" value="TreeGrafter"/>
</dbReference>
<protein>
    <submittedName>
        <fullName evidence="4">Carbohydrate-binding module family 48 protein</fullName>
    </submittedName>
</protein>
<dbReference type="STRING" id="933084.A0A067QD37"/>
<feature type="region of interest" description="Disordered" evidence="2">
    <location>
        <begin position="55"/>
        <end position="78"/>
    </location>
</feature>
<evidence type="ECO:0000259" key="3">
    <source>
        <dbReference type="Pfam" id="PF16561"/>
    </source>
</evidence>
<dbReference type="AlphaFoldDB" id="A0A067QD37"/>
<gene>
    <name evidence="4" type="ORF">JAAARDRAFT_93295</name>
</gene>
<feature type="non-terminal residue" evidence="4">
    <location>
        <position position="1"/>
    </location>
</feature>
<reference evidence="5" key="1">
    <citation type="journal article" date="2014" name="Proc. Natl. Acad. Sci. U.S.A.">
        <title>Extensive sampling of basidiomycete genomes demonstrates inadequacy of the white-rot/brown-rot paradigm for wood decay fungi.</title>
        <authorList>
            <person name="Riley R."/>
            <person name="Salamov A.A."/>
            <person name="Brown D.W."/>
            <person name="Nagy L.G."/>
            <person name="Floudas D."/>
            <person name="Held B.W."/>
            <person name="Levasseur A."/>
            <person name="Lombard V."/>
            <person name="Morin E."/>
            <person name="Otillar R."/>
            <person name="Lindquist E.A."/>
            <person name="Sun H."/>
            <person name="LaButti K.M."/>
            <person name="Schmutz J."/>
            <person name="Jabbour D."/>
            <person name="Luo H."/>
            <person name="Baker S.E."/>
            <person name="Pisabarro A.G."/>
            <person name="Walton J.D."/>
            <person name="Blanchette R.A."/>
            <person name="Henrissat B."/>
            <person name="Martin F."/>
            <person name="Cullen D."/>
            <person name="Hibbett D.S."/>
            <person name="Grigoriev I.V."/>
        </authorList>
    </citation>
    <scope>NUCLEOTIDE SEQUENCE [LARGE SCALE GENOMIC DNA]</scope>
    <source>
        <strain evidence="5">MUCL 33604</strain>
    </source>
</reference>
<dbReference type="PANTHER" id="PTHR10343">
    <property type="entry name" value="5'-AMP-ACTIVATED PROTEIN KINASE , BETA SUBUNIT"/>
    <property type="match status" value="1"/>
</dbReference>
<evidence type="ECO:0000256" key="1">
    <source>
        <dbReference type="ARBA" id="ARBA00038216"/>
    </source>
</evidence>
<dbReference type="Proteomes" id="UP000027265">
    <property type="component" value="Unassembled WGS sequence"/>
</dbReference>
<dbReference type="GO" id="GO:0005737">
    <property type="term" value="C:cytoplasm"/>
    <property type="evidence" value="ECO:0007669"/>
    <property type="project" value="TreeGrafter"/>
</dbReference>
<dbReference type="SUPFAM" id="SSF81296">
    <property type="entry name" value="E set domains"/>
    <property type="match status" value="1"/>
</dbReference>
<sequence length="78" mass="8741">PRTDAGDVIVTGTFDQWSKSTHLKRTPTGFETSIKVPWSEKVIYKFVVDGRWVTSGDQPTERDGSGNLNHVYFSPSKP</sequence>
<dbReference type="EMBL" id="KL197709">
    <property type="protein sequence ID" value="KDQ64953.1"/>
    <property type="molecule type" value="Genomic_DNA"/>
</dbReference>
<dbReference type="Gene3D" id="2.60.40.10">
    <property type="entry name" value="Immunoglobulins"/>
    <property type="match status" value="1"/>
</dbReference>
<dbReference type="GO" id="GO:0019901">
    <property type="term" value="F:protein kinase binding"/>
    <property type="evidence" value="ECO:0007669"/>
    <property type="project" value="TreeGrafter"/>
</dbReference>
<comment type="similarity">
    <text evidence="1">Belongs to the CRP1/MDG1 family.</text>
</comment>
<dbReference type="HOGENOM" id="CLU_2446805_0_0_1"/>
<dbReference type="InterPro" id="IPR032640">
    <property type="entry name" value="AMPK1_CBM"/>
</dbReference>
<dbReference type="InterPro" id="IPR050827">
    <property type="entry name" value="CRP1_MDG1_kinase"/>
</dbReference>
<evidence type="ECO:0000256" key="2">
    <source>
        <dbReference type="SAM" id="MobiDB-lite"/>
    </source>
</evidence>